<dbReference type="FunFam" id="2.40.50.40:FF:000004">
    <property type="entry name" value="C-X-C motif chemokine"/>
    <property type="match status" value="1"/>
</dbReference>
<proteinExistence type="inferred from homology"/>
<organism evidence="6 7">
    <name type="scientific">Pseudonaja textilis</name>
    <name type="common">Eastern brown snake</name>
    <dbReference type="NCBI Taxonomy" id="8673"/>
    <lineage>
        <taxon>Eukaryota</taxon>
        <taxon>Metazoa</taxon>
        <taxon>Chordata</taxon>
        <taxon>Craniata</taxon>
        <taxon>Vertebrata</taxon>
        <taxon>Euteleostomi</taxon>
        <taxon>Lepidosauria</taxon>
        <taxon>Squamata</taxon>
        <taxon>Bifurcata</taxon>
        <taxon>Unidentata</taxon>
        <taxon>Episquamata</taxon>
        <taxon>Toxicofera</taxon>
        <taxon>Serpentes</taxon>
        <taxon>Colubroidea</taxon>
        <taxon>Elapidae</taxon>
        <taxon>Hydrophiinae</taxon>
        <taxon>Pseudonaja</taxon>
    </lineage>
</organism>
<dbReference type="Pfam" id="PF00048">
    <property type="entry name" value="IL8"/>
    <property type="match status" value="1"/>
</dbReference>
<keyword evidence="3" id="KW-0202">Cytokine</keyword>
<protein>
    <recommendedName>
        <fullName evidence="5">Chemokine interleukin-8-like domain-containing protein</fullName>
    </recommendedName>
</protein>
<dbReference type="GO" id="GO:0008009">
    <property type="term" value="F:chemokine activity"/>
    <property type="evidence" value="ECO:0007669"/>
    <property type="project" value="InterPro"/>
</dbReference>
<dbReference type="GO" id="GO:0005615">
    <property type="term" value="C:extracellular space"/>
    <property type="evidence" value="ECO:0007669"/>
    <property type="project" value="UniProtKB-KW"/>
</dbReference>
<dbReference type="PRINTS" id="PR00437">
    <property type="entry name" value="SMALLCYTKCXC"/>
</dbReference>
<reference evidence="6" key="2">
    <citation type="submission" date="2025-09" db="UniProtKB">
        <authorList>
            <consortium name="Ensembl"/>
        </authorList>
    </citation>
    <scope>IDENTIFICATION</scope>
</reference>
<dbReference type="Gene3D" id="2.40.50.40">
    <property type="match status" value="1"/>
</dbReference>
<dbReference type="GO" id="GO:0006955">
    <property type="term" value="P:immune response"/>
    <property type="evidence" value="ECO:0007669"/>
    <property type="project" value="InterPro"/>
</dbReference>
<accession>A0A670ZJU3</accession>
<reference evidence="6" key="1">
    <citation type="submission" date="2025-08" db="UniProtKB">
        <authorList>
            <consortium name="Ensembl"/>
        </authorList>
    </citation>
    <scope>IDENTIFICATION</scope>
</reference>
<keyword evidence="7" id="KW-1185">Reference proteome</keyword>
<evidence type="ECO:0000256" key="3">
    <source>
        <dbReference type="ARBA" id="ARBA00022514"/>
    </source>
</evidence>
<name>A0A670ZJU3_PSETE</name>
<evidence type="ECO:0000313" key="6">
    <source>
        <dbReference type="Ensembl" id="ENSPTXP00000023005.1"/>
    </source>
</evidence>
<evidence type="ECO:0000256" key="2">
    <source>
        <dbReference type="ARBA" id="ARBA00010665"/>
    </source>
</evidence>
<dbReference type="SMART" id="SM00199">
    <property type="entry name" value="SCY"/>
    <property type="match status" value="1"/>
</dbReference>
<comment type="subcellular location">
    <subcellularLocation>
        <location evidence="1">Secreted</location>
    </subcellularLocation>
</comment>
<comment type="similarity">
    <text evidence="2">Belongs to the intercrine alpha (chemokine CxC) family.</text>
</comment>
<dbReference type="CDD" id="cd00273">
    <property type="entry name" value="Chemokine_CXC"/>
    <property type="match status" value="1"/>
</dbReference>
<dbReference type="SUPFAM" id="SSF54117">
    <property type="entry name" value="Interleukin 8-like chemokines"/>
    <property type="match status" value="1"/>
</dbReference>
<sequence length="117" mass="13683">MRLPVDLELFIFQSKRSSLGEQLELNILFGSPYYTHWKVWPGDRFSRELRCHCVKVFSHGISIGSIASVDFIPEGPHCIRPEVILTRKDGKQFCLNTTMPWVQRVIQRFTKVFMKIV</sequence>
<dbReference type="InterPro" id="IPR001089">
    <property type="entry name" value="Chemokine_CXC"/>
</dbReference>
<dbReference type="PANTHER" id="PTHR12015">
    <property type="entry name" value="SMALL INDUCIBLE CYTOKINE A"/>
    <property type="match status" value="1"/>
</dbReference>
<dbReference type="AlphaFoldDB" id="A0A670ZJU3"/>
<dbReference type="GO" id="GO:0006952">
    <property type="term" value="P:defense response"/>
    <property type="evidence" value="ECO:0007669"/>
    <property type="project" value="InterPro"/>
</dbReference>
<dbReference type="InterPro" id="IPR039809">
    <property type="entry name" value="Chemokine_b/g/d"/>
</dbReference>
<keyword evidence="4" id="KW-0964">Secreted</keyword>
<dbReference type="InterPro" id="IPR036048">
    <property type="entry name" value="Interleukin_8-like_sf"/>
</dbReference>
<dbReference type="GeneTree" id="ENSGT00990000210313"/>
<evidence type="ECO:0000256" key="4">
    <source>
        <dbReference type="ARBA" id="ARBA00022525"/>
    </source>
</evidence>
<evidence type="ECO:0000256" key="1">
    <source>
        <dbReference type="ARBA" id="ARBA00004613"/>
    </source>
</evidence>
<dbReference type="InterPro" id="IPR033899">
    <property type="entry name" value="CXC_Chemokine_domain"/>
</dbReference>
<feature type="domain" description="Chemokine interleukin-8-like" evidence="5">
    <location>
        <begin position="48"/>
        <end position="109"/>
    </location>
</feature>
<dbReference type="InterPro" id="IPR001811">
    <property type="entry name" value="Chemokine_IL8-like_dom"/>
</dbReference>
<dbReference type="Proteomes" id="UP000472273">
    <property type="component" value="Unplaced"/>
</dbReference>
<dbReference type="Ensembl" id="ENSPTXT00000023714.1">
    <property type="protein sequence ID" value="ENSPTXP00000023005.1"/>
    <property type="gene ID" value="ENSPTXG00000015840.1"/>
</dbReference>
<evidence type="ECO:0000313" key="7">
    <source>
        <dbReference type="Proteomes" id="UP000472273"/>
    </source>
</evidence>
<dbReference type="PANTHER" id="PTHR12015:SF198">
    <property type="entry name" value="PLATELET BASIC PROTEIN"/>
    <property type="match status" value="1"/>
</dbReference>
<evidence type="ECO:0000259" key="5">
    <source>
        <dbReference type="SMART" id="SM00199"/>
    </source>
</evidence>